<dbReference type="SMART" id="SM00415">
    <property type="entry name" value="HSF"/>
    <property type="match status" value="1"/>
</dbReference>
<accession>A0AAD2CNY1</accession>
<dbReference type="AlphaFoldDB" id="A0AAD2CNY1"/>
<reference evidence="7" key="1">
    <citation type="submission" date="2023-08" db="EMBL/GenBank/DDBJ databases">
        <authorList>
            <person name="Audoor S."/>
            <person name="Bilcke G."/>
        </authorList>
    </citation>
    <scope>NUCLEOTIDE SEQUENCE</scope>
</reference>
<feature type="compositionally biased region" description="Low complexity" evidence="5">
    <location>
        <begin position="120"/>
        <end position="139"/>
    </location>
</feature>
<dbReference type="GO" id="GO:0043565">
    <property type="term" value="F:sequence-specific DNA binding"/>
    <property type="evidence" value="ECO:0007669"/>
    <property type="project" value="InterPro"/>
</dbReference>
<feature type="domain" description="HSF-type DNA-binding" evidence="6">
    <location>
        <begin position="16"/>
        <end position="114"/>
    </location>
</feature>
<organism evidence="7 8">
    <name type="scientific">Cylindrotheca closterium</name>
    <dbReference type="NCBI Taxonomy" id="2856"/>
    <lineage>
        <taxon>Eukaryota</taxon>
        <taxon>Sar</taxon>
        <taxon>Stramenopiles</taxon>
        <taxon>Ochrophyta</taxon>
        <taxon>Bacillariophyta</taxon>
        <taxon>Bacillariophyceae</taxon>
        <taxon>Bacillariophycidae</taxon>
        <taxon>Bacillariales</taxon>
        <taxon>Bacillariaceae</taxon>
        <taxon>Cylindrotheca</taxon>
    </lineage>
</organism>
<gene>
    <name evidence="7" type="ORF">CYCCA115_LOCUS5802</name>
</gene>
<dbReference type="InterPro" id="IPR036388">
    <property type="entry name" value="WH-like_DNA-bd_sf"/>
</dbReference>
<proteinExistence type="inferred from homology"/>
<dbReference type="PANTHER" id="PTHR10015:SF206">
    <property type="entry name" value="HSF-TYPE DNA-BINDING DOMAIN-CONTAINING PROTEIN"/>
    <property type="match status" value="1"/>
</dbReference>
<evidence type="ECO:0000256" key="2">
    <source>
        <dbReference type="ARBA" id="ARBA00023125"/>
    </source>
</evidence>
<evidence type="ECO:0000313" key="8">
    <source>
        <dbReference type="Proteomes" id="UP001295423"/>
    </source>
</evidence>
<dbReference type="GO" id="GO:0005634">
    <property type="term" value="C:nucleus"/>
    <property type="evidence" value="ECO:0007669"/>
    <property type="project" value="UniProtKB-SubCell"/>
</dbReference>
<dbReference type="EMBL" id="CAKOGP040000668">
    <property type="protein sequence ID" value="CAJ1937756.1"/>
    <property type="molecule type" value="Genomic_DNA"/>
</dbReference>
<evidence type="ECO:0000256" key="5">
    <source>
        <dbReference type="SAM" id="MobiDB-lite"/>
    </source>
</evidence>
<comment type="subcellular location">
    <subcellularLocation>
        <location evidence="1">Nucleus</location>
    </subcellularLocation>
</comment>
<comment type="similarity">
    <text evidence="4">Belongs to the HSF family.</text>
</comment>
<dbReference type="Proteomes" id="UP001295423">
    <property type="component" value="Unassembled WGS sequence"/>
</dbReference>
<evidence type="ECO:0000259" key="6">
    <source>
        <dbReference type="SMART" id="SM00415"/>
    </source>
</evidence>
<dbReference type="SUPFAM" id="SSF46785">
    <property type="entry name" value="Winged helix' DNA-binding domain"/>
    <property type="match status" value="1"/>
</dbReference>
<dbReference type="Pfam" id="PF00447">
    <property type="entry name" value="HSF_DNA-bind"/>
    <property type="match status" value="1"/>
</dbReference>
<dbReference type="InterPro" id="IPR036390">
    <property type="entry name" value="WH_DNA-bd_sf"/>
</dbReference>
<comment type="caution">
    <text evidence="7">The sequence shown here is derived from an EMBL/GenBank/DDBJ whole genome shotgun (WGS) entry which is preliminary data.</text>
</comment>
<protein>
    <recommendedName>
        <fullName evidence="6">HSF-type DNA-binding domain-containing protein</fullName>
    </recommendedName>
</protein>
<dbReference type="Gene3D" id="1.10.10.10">
    <property type="entry name" value="Winged helix-like DNA-binding domain superfamily/Winged helix DNA-binding domain"/>
    <property type="match status" value="1"/>
</dbReference>
<dbReference type="PANTHER" id="PTHR10015">
    <property type="entry name" value="HEAT SHOCK TRANSCRIPTION FACTOR"/>
    <property type="match status" value="1"/>
</dbReference>
<feature type="region of interest" description="Disordered" evidence="5">
    <location>
        <begin position="191"/>
        <end position="225"/>
    </location>
</feature>
<evidence type="ECO:0000256" key="3">
    <source>
        <dbReference type="ARBA" id="ARBA00023242"/>
    </source>
</evidence>
<name>A0AAD2CNY1_9STRA</name>
<keyword evidence="2" id="KW-0238">DNA-binding</keyword>
<keyword evidence="3" id="KW-0539">Nucleus</keyword>
<evidence type="ECO:0000256" key="1">
    <source>
        <dbReference type="ARBA" id="ARBA00004123"/>
    </source>
</evidence>
<evidence type="ECO:0000256" key="4">
    <source>
        <dbReference type="RuleBase" id="RU004020"/>
    </source>
</evidence>
<dbReference type="GO" id="GO:0003700">
    <property type="term" value="F:DNA-binding transcription factor activity"/>
    <property type="evidence" value="ECO:0007669"/>
    <property type="project" value="InterPro"/>
</dbReference>
<feature type="region of interest" description="Disordered" evidence="5">
    <location>
        <begin position="114"/>
        <end position="170"/>
    </location>
</feature>
<evidence type="ECO:0000313" key="7">
    <source>
        <dbReference type="EMBL" id="CAJ1937756.1"/>
    </source>
</evidence>
<sequence>MAETKPPTAATIRSKPFPEALYNLLKFVESNDHEHIISWVNDGRALQVHLKEEFENELLPRYFNTTKYNSFTRALYAHGFTCQKKGSRTGIYSHPSFNRQNMWAPWLIKRAKSKRNAKGAASRSDTSDSLSDSALSGRLPKLRPRISESMLDTGTRSNTSGQMPVAGQQHQVICSQVSHRASKTPLHLPQLAGQLDSDNDSARMEPQAPSPSLNPSRNQEDDGKSAIAAPTISSCIPLSSKTITTDQDQDRKNQLARSYGALLDDHISPIPFSLDAQDLVTPNSAIDFYPCDKVLAFSLEPRSIQEMSQRPNNLCECDHLSSIG</sequence>
<keyword evidence="8" id="KW-1185">Reference proteome</keyword>
<dbReference type="InterPro" id="IPR000232">
    <property type="entry name" value="HSF_DNA-bd"/>
</dbReference>
<feature type="compositionally biased region" description="Polar residues" evidence="5">
    <location>
        <begin position="150"/>
        <end position="170"/>
    </location>
</feature>